<feature type="region of interest" description="Disordered" evidence="14">
    <location>
        <begin position="700"/>
        <end position="764"/>
    </location>
</feature>
<dbReference type="PROSITE" id="PS50003">
    <property type="entry name" value="PH_DOMAIN"/>
    <property type="match status" value="1"/>
</dbReference>
<dbReference type="Gene3D" id="1.10.220.150">
    <property type="entry name" value="Arf GTPase activating protein"/>
    <property type="match status" value="1"/>
</dbReference>
<dbReference type="Pfam" id="PF01412">
    <property type="entry name" value="ArfGap"/>
    <property type="match status" value="1"/>
</dbReference>
<dbReference type="CDD" id="cd07604">
    <property type="entry name" value="BAR_ASAPs"/>
    <property type="match status" value="1"/>
</dbReference>
<dbReference type="SMART" id="SM00233">
    <property type="entry name" value="PH"/>
    <property type="match status" value="1"/>
</dbReference>
<dbReference type="PROSITE" id="PS50002">
    <property type="entry name" value="SH3"/>
    <property type="match status" value="1"/>
</dbReference>
<dbReference type="InterPro" id="IPR027267">
    <property type="entry name" value="AH/BAR_dom_sf"/>
</dbReference>
<accession>A0A6P4IUV4</accession>
<dbReference type="GO" id="GO:0016020">
    <property type="term" value="C:membrane"/>
    <property type="evidence" value="ECO:0007669"/>
    <property type="project" value="UniProtKB-SubCell"/>
</dbReference>
<dbReference type="InterPro" id="IPR037278">
    <property type="entry name" value="ARFGAP/RecO"/>
</dbReference>
<feature type="compositionally biased region" description="Low complexity" evidence="14">
    <location>
        <begin position="806"/>
        <end position="822"/>
    </location>
</feature>
<keyword evidence="18" id="KW-1185">Reference proteome</keyword>
<dbReference type="Gene3D" id="1.25.40.20">
    <property type="entry name" value="Ankyrin repeat-containing domain"/>
    <property type="match status" value="1"/>
</dbReference>
<feature type="repeat" description="ANK" evidence="11">
    <location>
        <begin position="631"/>
        <end position="663"/>
    </location>
</feature>
<keyword evidence="13" id="KW-0863">Zinc-finger</keyword>
<feature type="compositionally biased region" description="Polar residues" evidence="14">
    <location>
        <begin position="840"/>
        <end position="849"/>
    </location>
</feature>
<evidence type="ECO:0000256" key="4">
    <source>
        <dbReference type="ARBA" id="ARBA00022468"/>
    </source>
</evidence>
<evidence type="ECO:0000256" key="5">
    <source>
        <dbReference type="ARBA" id="ARBA00022490"/>
    </source>
</evidence>
<sequence length="1173" mass="129194">MPPSLIAVSEFVEETRSDYSSPTTSTFASRMPDCRYTVGVLEERLEFDREGLTKLKKAVKAIHNSGITHVDNEMFMVRSLERLGGKVIEQDDPDIGAAILKFSVVTKELSALMKTLMQNINNIVMFPVDSMLKSELRGVKGDMKRPFDKAAKDYEAKFIKIEKEKKAQAKEAGMVRTEIDAAVVADEMEKERRLYQLQTCEYLLKYKDIKTKTGIELLQHFIEYYHALSNYFKDGLQTIEHFGTYIGDLSEKLHEIKQKQDEDRRSLLDLRSVLRSTPDFERVDNVPPSENRGGGAGYSLHQLQGDKHHGVTRQGHLLKKSEGKVRRVWQKRRCRVTSDGFLDIFHADETKPPTRVNLLTCQIKPVPDDKRGFDLISYNRPYHFQAEDDGDQKAWMAVLVNCKEKALTKAFQHANPQMSPSLVELQKTVIRYVQLLPGNDRCCDCGSRNDVTWISLNFGILVCIQCSGVHRDLGVHHSRIQSLTLDNLTTANLLIARAMGNSTLNDIMEAKLGRGKLQHESSMEERYDFIRAKYVAKRYVMRTCSDDNDLRCDLEQAVVNADMSQLLQVWAEGADLTCCLPSSDAGETALHLAVLREMGSTLHIVDFLIQNMPLKGLNKATNPAGLLDVTGKNTALHLCALHDRRECMKLLLRSGADYELKNSQNKTALDIAKEMGHNGCRELIECAIKREKSAFDHINTDWNLPNEDGSTDFSDDETVIDERKSRSRPPSFAGGDSPVLRSRSSTCDSIQSSSSPIANCPSRQFTLPSGLPSYTQSAGTSPKQHISVGQYLGSASNVGGAGNGGSSPSSASSQSVRAARNSLNMQSEMSSGHVPGGARKSTSTANMNSLKKRTAPAPPPGTLGSASSSSFYGTLPHPPRHSQNFDASDIRAINHKNQSLDVAYGTLPHLRSVEGSPRGGGGYGSYGVSQDPGGSGNGSSNSLMPVMTTFGHKRSPSGESLNRNIHLAGAKLVLPPTGELPTLKHVDKSALTRPKIPPPGPPSEREISNGQSNESISSMDEGPVAPPRKRKQHNALRCQSSEETLINQSANFTDYESWHTDMDSSGGGLDHSAESNVSSSDNDRLNSSPDNPSKTGGGGSGLGGKFHYNGQRRCRALYDCVADNDDELEFKEGEILIVLNERTDDDNWMEGTIEGQPSRRGMFPVSFVHMLPD</sequence>
<dbReference type="InterPro" id="IPR043593">
    <property type="entry name" value="ASAP"/>
</dbReference>
<feature type="domain" description="Arf-GAP" evidence="17">
    <location>
        <begin position="427"/>
        <end position="547"/>
    </location>
</feature>
<dbReference type="RefSeq" id="XP_017027194.1">
    <property type="nucleotide sequence ID" value="XM_017171705.3"/>
</dbReference>
<dbReference type="InterPro" id="IPR038508">
    <property type="entry name" value="ArfGAP_dom_sf"/>
</dbReference>
<feature type="region of interest" description="Disordered" evidence="14">
    <location>
        <begin position="975"/>
        <end position="1045"/>
    </location>
</feature>
<feature type="compositionally biased region" description="Acidic residues" evidence="14">
    <location>
        <begin position="709"/>
        <end position="719"/>
    </location>
</feature>
<dbReference type="PROSITE" id="PS50115">
    <property type="entry name" value="ARFGAP"/>
    <property type="match status" value="1"/>
</dbReference>
<dbReference type="SMART" id="SM00326">
    <property type="entry name" value="SH3"/>
    <property type="match status" value="1"/>
</dbReference>
<keyword evidence="4" id="KW-0343">GTPase activation</keyword>
<dbReference type="PRINTS" id="PR00405">
    <property type="entry name" value="REVINTRACTNG"/>
</dbReference>
<dbReference type="FunFam" id="2.30.29.30:FF:000322">
    <property type="entry name" value="Uncharacterized protein, isoform B"/>
    <property type="match status" value="1"/>
</dbReference>
<dbReference type="InterPro" id="IPR011993">
    <property type="entry name" value="PH-like_dom_sf"/>
</dbReference>
<dbReference type="OrthoDB" id="435430at2759"/>
<dbReference type="SUPFAM" id="SSF57863">
    <property type="entry name" value="ArfGap/RecO-like zinc finger"/>
    <property type="match status" value="1"/>
</dbReference>
<evidence type="ECO:0000256" key="11">
    <source>
        <dbReference type="PROSITE-ProRule" id="PRU00023"/>
    </source>
</evidence>
<evidence type="ECO:0000256" key="8">
    <source>
        <dbReference type="ARBA" id="ARBA00022833"/>
    </source>
</evidence>
<evidence type="ECO:0000259" key="15">
    <source>
        <dbReference type="PROSITE" id="PS50002"/>
    </source>
</evidence>
<dbReference type="FunFam" id="2.30.30.40:FF:000012">
    <property type="entry name" value="Arf-GAP with SH3 domain, ANK repeat and PH domain-containing protein 2"/>
    <property type="match status" value="1"/>
</dbReference>
<dbReference type="Proteomes" id="UP001652661">
    <property type="component" value="Chromosome 2R"/>
</dbReference>
<dbReference type="SMART" id="SM00105">
    <property type="entry name" value="ArfGap"/>
    <property type="match status" value="1"/>
</dbReference>
<dbReference type="Gene3D" id="1.25.40.950">
    <property type="match status" value="1"/>
</dbReference>
<evidence type="ECO:0000256" key="1">
    <source>
        <dbReference type="ARBA" id="ARBA00004370"/>
    </source>
</evidence>
<dbReference type="InterPro" id="IPR036770">
    <property type="entry name" value="Ankyrin_rpt-contain_sf"/>
</dbReference>
<reference evidence="18" key="1">
    <citation type="submission" date="2025-05" db="UniProtKB">
        <authorList>
            <consortium name="RefSeq"/>
        </authorList>
    </citation>
    <scope>NUCLEOTIDE SEQUENCE [LARGE SCALE GENOMIC DNA]</scope>
    <source>
        <strain evidence="18">14028-0561.14</strain>
    </source>
</reference>
<evidence type="ECO:0000256" key="2">
    <source>
        <dbReference type="ARBA" id="ARBA00004496"/>
    </source>
</evidence>
<dbReference type="InterPro" id="IPR001452">
    <property type="entry name" value="SH3_domain"/>
</dbReference>
<evidence type="ECO:0000256" key="9">
    <source>
        <dbReference type="ARBA" id="ARBA00023043"/>
    </source>
</evidence>
<gene>
    <name evidence="19" type="primary">Asap</name>
</gene>
<dbReference type="AlphaFoldDB" id="A0A6P4IUV4"/>
<dbReference type="FunFam" id="1.10.220.150:FF:000016">
    <property type="entry name" value="Uncharacterized protein, isoform B"/>
    <property type="match status" value="1"/>
</dbReference>
<feature type="region of interest" description="Disordered" evidence="14">
    <location>
        <begin position="1057"/>
        <end position="1104"/>
    </location>
</feature>
<dbReference type="FunFam" id="1.25.40.950:FF:000003">
    <property type="entry name" value="Uncharacterized protein, isoform B"/>
    <property type="match status" value="1"/>
</dbReference>
<feature type="region of interest" description="Disordered" evidence="14">
    <location>
        <begin position="799"/>
        <end position="885"/>
    </location>
</feature>
<dbReference type="PROSITE" id="PS50297">
    <property type="entry name" value="ANK_REP_REGION"/>
    <property type="match status" value="1"/>
</dbReference>
<proteinExistence type="predicted"/>
<feature type="compositionally biased region" description="Polar residues" evidence="14">
    <location>
        <begin position="1008"/>
        <end position="1018"/>
    </location>
</feature>
<dbReference type="InterPro" id="IPR035836">
    <property type="entry name" value="ASAP1-like_SH3"/>
</dbReference>
<dbReference type="GO" id="GO:0008270">
    <property type="term" value="F:zinc ion binding"/>
    <property type="evidence" value="ECO:0007669"/>
    <property type="project" value="UniProtKB-KW"/>
</dbReference>
<feature type="region of interest" description="Disordered" evidence="14">
    <location>
        <begin position="911"/>
        <end position="961"/>
    </location>
</feature>
<keyword evidence="9 11" id="KW-0040">ANK repeat</keyword>
<evidence type="ECO:0000313" key="18">
    <source>
        <dbReference type="Proteomes" id="UP001652661"/>
    </source>
</evidence>
<organism evidence="18 19">
    <name type="scientific">Drosophila kikkawai</name>
    <name type="common">Fruit fly</name>
    <dbReference type="NCBI Taxonomy" id="30033"/>
    <lineage>
        <taxon>Eukaryota</taxon>
        <taxon>Metazoa</taxon>
        <taxon>Ecdysozoa</taxon>
        <taxon>Arthropoda</taxon>
        <taxon>Hexapoda</taxon>
        <taxon>Insecta</taxon>
        <taxon>Pterygota</taxon>
        <taxon>Neoptera</taxon>
        <taxon>Endopterygota</taxon>
        <taxon>Diptera</taxon>
        <taxon>Brachycera</taxon>
        <taxon>Muscomorpha</taxon>
        <taxon>Ephydroidea</taxon>
        <taxon>Drosophilidae</taxon>
        <taxon>Drosophila</taxon>
        <taxon>Sophophora</taxon>
    </lineage>
</organism>
<dbReference type="InterPro" id="IPR001849">
    <property type="entry name" value="PH_domain"/>
</dbReference>
<evidence type="ECO:0000313" key="19">
    <source>
        <dbReference type="RefSeq" id="XP_017027194.1"/>
    </source>
</evidence>
<evidence type="ECO:0000256" key="3">
    <source>
        <dbReference type="ARBA" id="ARBA00022443"/>
    </source>
</evidence>
<evidence type="ECO:0000256" key="14">
    <source>
        <dbReference type="SAM" id="MobiDB-lite"/>
    </source>
</evidence>
<dbReference type="GO" id="GO:0005737">
    <property type="term" value="C:cytoplasm"/>
    <property type="evidence" value="ECO:0007669"/>
    <property type="project" value="UniProtKB-SubCell"/>
</dbReference>
<dbReference type="SMART" id="SM00248">
    <property type="entry name" value="ANK"/>
    <property type="match status" value="3"/>
</dbReference>
<dbReference type="InterPro" id="IPR037844">
    <property type="entry name" value="PH_ASAP"/>
</dbReference>
<dbReference type="InterPro" id="IPR036028">
    <property type="entry name" value="SH3-like_dom_sf"/>
</dbReference>
<keyword evidence="7" id="KW-0677">Repeat</keyword>
<dbReference type="InterPro" id="IPR001164">
    <property type="entry name" value="ArfGAP_dom"/>
</dbReference>
<reference evidence="19" key="2">
    <citation type="submission" date="2025-08" db="UniProtKB">
        <authorList>
            <consortium name="RefSeq"/>
        </authorList>
    </citation>
    <scope>IDENTIFICATION</scope>
    <source>
        <strain evidence="19">14028-0561.14</strain>
        <tissue evidence="19">Whole fly</tissue>
    </source>
</reference>
<evidence type="ECO:0000256" key="6">
    <source>
        <dbReference type="ARBA" id="ARBA00022723"/>
    </source>
</evidence>
<dbReference type="PANTHER" id="PTHR45854:SF3">
    <property type="entry name" value="ARFGAP WITH SH3 DOMAIN, ANK REPEAT AND PH DOMAIN-CONTAINING PROTEIN"/>
    <property type="match status" value="1"/>
</dbReference>
<dbReference type="Pfam" id="PF16746">
    <property type="entry name" value="BAR_3"/>
    <property type="match status" value="1"/>
</dbReference>
<dbReference type="SUPFAM" id="SSF103657">
    <property type="entry name" value="BAR/IMD domain-like"/>
    <property type="match status" value="1"/>
</dbReference>
<feature type="compositionally biased region" description="Low complexity" evidence="14">
    <location>
        <begin position="742"/>
        <end position="755"/>
    </location>
</feature>
<dbReference type="Gene3D" id="1.20.1270.60">
    <property type="entry name" value="Arfaptin homology (AH) domain/BAR domain"/>
    <property type="match status" value="1"/>
</dbReference>
<dbReference type="CDD" id="cd13251">
    <property type="entry name" value="PH_ASAP"/>
    <property type="match status" value="1"/>
</dbReference>
<feature type="domain" description="SH3" evidence="15">
    <location>
        <begin position="1109"/>
        <end position="1173"/>
    </location>
</feature>
<dbReference type="GO" id="GO:0005096">
    <property type="term" value="F:GTPase activator activity"/>
    <property type="evidence" value="ECO:0007669"/>
    <property type="project" value="UniProtKB-KW"/>
</dbReference>
<feature type="compositionally biased region" description="Gly residues" evidence="14">
    <location>
        <begin position="1095"/>
        <end position="1104"/>
    </location>
</feature>
<keyword evidence="5" id="KW-0963">Cytoplasm</keyword>
<dbReference type="SUPFAM" id="SSF50729">
    <property type="entry name" value="PH domain-like"/>
    <property type="match status" value="1"/>
</dbReference>
<dbReference type="SUPFAM" id="SSF50044">
    <property type="entry name" value="SH3-domain"/>
    <property type="match status" value="1"/>
</dbReference>
<dbReference type="Gene3D" id="2.30.29.30">
    <property type="entry name" value="Pleckstrin-homology domain (PH domain)/Phosphotyrosine-binding domain (PTB)"/>
    <property type="match status" value="1"/>
</dbReference>
<evidence type="ECO:0000259" key="16">
    <source>
        <dbReference type="PROSITE" id="PS50003"/>
    </source>
</evidence>
<dbReference type="PRINTS" id="PR00452">
    <property type="entry name" value="SH3DOMAIN"/>
</dbReference>
<dbReference type="InterPro" id="IPR002110">
    <property type="entry name" value="Ankyrin_rpt"/>
</dbReference>
<dbReference type="CDD" id="cd08834">
    <property type="entry name" value="ArfGap_ASAP"/>
    <property type="match status" value="1"/>
</dbReference>
<dbReference type="PANTHER" id="PTHR45854">
    <property type="entry name" value="ASAP FAMILY MEMBER"/>
    <property type="match status" value="1"/>
</dbReference>
<feature type="compositionally biased region" description="Polar residues" evidence="14">
    <location>
        <begin position="1074"/>
        <end position="1094"/>
    </location>
</feature>
<dbReference type="CDD" id="cd11821">
    <property type="entry name" value="SH3_ASAP"/>
    <property type="match status" value="1"/>
</dbReference>
<feature type="domain" description="PH" evidence="16">
    <location>
        <begin position="310"/>
        <end position="404"/>
    </location>
</feature>
<dbReference type="Gene3D" id="2.30.30.40">
    <property type="entry name" value="SH3 Domains"/>
    <property type="match status" value="1"/>
</dbReference>
<name>A0A6P4IUV4_DROKI</name>
<protein>
    <submittedName>
        <fullName evidence="19">ArfGAP with SH3 domain, ANK repeat and PH domain-containing protein isoform X1</fullName>
    </submittedName>
</protein>
<dbReference type="Pfam" id="PF14604">
    <property type="entry name" value="SH3_9"/>
    <property type="match status" value="1"/>
</dbReference>
<keyword evidence="6" id="KW-0479">Metal-binding</keyword>
<evidence type="ECO:0000259" key="17">
    <source>
        <dbReference type="PROSITE" id="PS50115"/>
    </source>
</evidence>
<dbReference type="PROSITE" id="PS50088">
    <property type="entry name" value="ANK_REPEAT"/>
    <property type="match status" value="1"/>
</dbReference>
<evidence type="ECO:0000256" key="10">
    <source>
        <dbReference type="ARBA" id="ARBA00023136"/>
    </source>
</evidence>
<keyword evidence="8" id="KW-0862">Zinc</keyword>
<dbReference type="Pfam" id="PF00169">
    <property type="entry name" value="PH"/>
    <property type="match status" value="1"/>
</dbReference>
<evidence type="ECO:0000256" key="7">
    <source>
        <dbReference type="ARBA" id="ARBA00022737"/>
    </source>
</evidence>
<dbReference type="SUPFAM" id="SSF48403">
    <property type="entry name" value="Ankyrin repeat"/>
    <property type="match status" value="1"/>
</dbReference>
<comment type="subcellular location">
    <subcellularLocation>
        <location evidence="2">Cytoplasm</location>
    </subcellularLocation>
    <subcellularLocation>
        <location evidence="1">Membrane</location>
    </subcellularLocation>
</comment>
<keyword evidence="10" id="KW-0472">Membrane</keyword>
<dbReference type="Pfam" id="PF12796">
    <property type="entry name" value="Ank_2"/>
    <property type="match status" value="1"/>
</dbReference>
<dbReference type="InterPro" id="IPR004148">
    <property type="entry name" value="BAR_dom"/>
</dbReference>
<dbReference type="FunFam" id="1.20.1270.60:FF:000065">
    <property type="entry name" value="Uncharacterized protein, isoform B"/>
    <property type="match status" value="1"/>
</dbReference>
<keyword evidence="3 12" id="KW-0728">SH3 domain</keyword>
<evidence type="ECO:0000256" key="12">
    <source>
        <dbReference type="PROSITE-ProRule" id="PRU00192"/>
    </source>
</evidence>
<evidence type="ECO:0000256" key="13">
    <source>
        <dbReference type="PROSITE-ProRule" id="PRU00288"/>
    </source>
</evidence>